<accession>G7WHX3</accession>
<reference evidence="4" key="1">
    <citation type="submission" date="2011-11" db="EMBL/GenBank/DDBJ databases">
        <title>Complete sequence of Desulfosporosinus orientis DSM 765.</title>
        <authorList>
            <person name="Lucas S."/>
            <person name="Han J."/>
            <person name="Lapidus A."/>
            <person name="Cheng J.-F."/>
            <person name="Goodwin L."/>
            <person name="Pitluck S."/>
            <person name="Peters L."/>
            <person name="Ovchinnikova G."/>
            <person name="Teshima H."/>
            <person name="Detter J.C."/>
            <person name="Han C."/>
            <person name="Tapia R."/>
            <person name="Land M."/>
            <person name="Hauser L."/>
            <person name="Kyrpides N."/>
            <person name="Ivanova N."/>
            <person name="Pagani I."/>
            <person name="Pester M."/>
            <person name="Spring S."/>
            <person name="Ollivier B."/>
            <person name="Rattei T."/>
            <person name="Klenk H.-P."/>
            <person name="Wagner M."/>
            <person name="Loy A."/>
            <person name="Woyke T."/>
        </authorList>
    </citation>
    <scope>NUCLEOTIDE SEQUENCE [LARGE SCALE GENOMIC DNA]</scope>
    <source>
        <strain evidence="4">ATCC 19365 / DSM 765 / NCIMB 8382 / VKM B-1628</strain>
    </source>
</reference>
<evidence type="ECO:0000313" key="4">
    <source>
        <dbReference type="Proteomes" id="UP000006346"/>
    </source>
</evidence>
<evidence type="ECO:0000256" key="1">
    <source>
        <dbReference type="SAM" id="MobiDB-lite"/>
    </source>
</evidence>
<keyword evidence="4" id="KW-1185">Reference proteome</keyword>
<dbReference type="KEGG" id="dor:Desor_4869"/>
<dbReference type="STRING" id="768706.Desor_4869"/>
<dbReference type="AlphaFoldDB" id="G7WHX3"/>
<dbReference type="RefSeq" id="WP_014187076.1">
    <property type="nucleotide sequence ID" value="NC_016584.1"/>
</dbReference>
<keyword evidence="2" id="KW-0472">Membrane</keyword>
<feature type="region of interest" description="Disordered" evidence="1">
    <location>
        <begin position="63"/>
        <end position="85"/>
    </location>
</feature>
<keyword evidence="2" id="KW-0812">Transmembrane</keyword>
<feature type="transmembrane region" description="Helical" evidence="2">
    <location>
        <begin position="12"/>
        <end position="30"/>
    </location>
</feature>
<dbReference type="Proteomes" id="UP000006346">
    <property type="component" value="Chromosome"/>
</dbReference>
<feature type="compositionally biased region" description="Polar residues" evidence="1">
    <location>
        <begin position="69"/>
        <end position="78"/>
    </location>
</feature>
<dbReference type="EMBL" id="CP003108">
    <property type="protein sequence ID" value="AET70270.1"/>
    <property type="molecule type" value="Genomic_DNA"/>
</dbReference>
<dbReference type="OrthoDB" id="1797947at2"/>
<evidence type="ECO:0000313" key="3">
    <source>
        <dbReference type="EMBL" id="AET70270.1"/>
    </source>
</evidence>
<dbReference type="eggNOG" id="ENOG5033DAT">
    <property type="taxonomic scope" value="Bacteria"/>
</dbReference>
<name>G7WHX3_DESOD</name>
<protein>
    <submittedName>
        <fullName evidence="3">Uncharacterized protein</fullName>
    </submittedName>
</protein>
<proteinExistence type="predicted"/>
<dbReference type="HOGENOM" id="CLU_1967002_0_0_9"/>
<dbReference type="PATRIC" id="fig|768706.3.peg.4952"/>
<reference evidence="3 4" key="2">
    <citation type="journal article" date="2012" name="J. Bacteriol.">
        <title>Complete genome sequences of Desulfosporosinus orientis DSM765T, Desulfosporosinus youngiae DSM17734T, Desulfosporosinus meridiei DSM13257T, and Desulfosporosinus acidiphilus DSM22704T.</title>
        <authorList>
            <person name="Pester M."/>
            <person name="Brambilla E."/>
            <person name="Alazard D."/>
            <person name="Rattei T."/>
            <person name="Weinmaier T."/>
            <person name="Han J."/>
            <person name="Lucas S."/>
            <person name="Lapidus A."/>
            <person name="Cheng J.F."/>
            <person name="Goodwin L."/>
            <person name="Pitluck S."/>
            <person name="Peters L."/>
            <person name="Ovchinnikova G."/>
            <person name="Teshima H."/>
            <person name="Detter J.C."/>
            <person name="Han C.S."/>
            <person name="Tapia R."/>
            <person name="Land M.L."/>
            <person name="Hauser L."/>
            <person name="Kyrpides N.C."/>
            <person name="Ivanova N.N."/>
            <person name="Pagani I."/>
            <person name="Huntmann M."/>
            <person name="Wei C.L."/>
            <person name="Davenport K.W."/>
            <person name="Daligault H."/>
            <person name="Chain P.S."/>
            <person name="Chen A."/>
            <person name="Mavromatis K."/>
            <person name="Markowitz V."/>
            <person name="Szeto E."/>
            <person name="Mikhailova N."/>
            <person name="Pati A."/>
            <person name="Wagner M."/>
            <person name="Woyke T."/>
            <person name="Ollivier B."/>
            <person name="Klenk H.P."/>
            <person name="Spring S."/>
            <person name="Loy A."/>
        </authorList>
    </citation>
    <scope>NUCLEOTIDE SEQUENCE [LARGE SCALE GENOMIC DNA]</scope>
    <source>
        <strain evidence="4">ATCC 19365 / DSM 765 / NCIMB 8382 / VKM B-1628</strain>
    </source>
</reference>
<organism evidence="3 4">
    <name type="scientific">Desulfosporosinus orientis (strain ATCC 19365 / DSM 765 / NCIMB 8382 / VKM B-1628 / Singapore I)</name>
    <name type="common">Desulfotomaculum orientis</name>
    <dbReference type="NCBI Taxonomy" id="768706"/>
    <lineage>
        <taxon>Bacteria</taxon>
        <taxon>Bacillati</taxon>
        <taxon>Bacillota</taxon>
        <taxon>Clostridia</taxon>
        <taxon>Eubacteriales</taxon>
        <taxon>Desulfitobacteriaceae</taxon>
        <taxon>Desulfosporosinus</taxon>
    </lineage>
</organism>
<sequence length="130" mass="14583">MGIPNRELYKVWSLRLSIFTSIMVVLLSILNEIGLLDILLRALISFGVMYLLLAGSLNLFERTAPPSPEESQPDSNSGFGDIDFSVGEDEPLELQKMDLRSSGQIDRDLSLELPGSERQAEIVRRMGWDK</sequence>
<feature type="transmembrane region" description="Helical" evidence="2">
    <location>
        <begin position="42"/>
        <end position="60"/>
    </location>
</feature>
<evidence type="ECO:0000256" key="2">
    <source>
        <dbReference type="SAM" id="Phobius"/>
    </source>
</evidence>
<keyword evidence="2" id="KW-1133">Transmembrane helix</keyword>
<gene>
    <name evidence="3" type="ordered locus">Desor_4869</name>
</gene>